<sequence length="98" mass="10377">MIRHWIGLVLFSLTLVPAGPALVSGRIPRRPRHRLAPMRPRGPALLALYAAAPLNTVPRLAEAPPVITLMATATAGIVAAVGRTYAAFAPRRVGRATP</sequence>
<dbReference type="RefSeq" id="WP_336543560.1">
    <property type="nucleotide sequence ID" value="NZ_JBBAYL010000067.1"/>
</dbReference>
<evidence type="ECO:0000313" key="1">
    <source>
        <dbReference type="EMBL" id="MEI5617004.1"/>
    </source>
</evidence>
<protein>
    <submittedName>
        <fullName evidence="1">Uncharacterized protein</fullName>
    </submittedName>
</protein>
<dbReference type="EMBL" id="JBBAYM010000091">
    <property type="protein sequence ID" value="MEI5617004.1"/>
    <property type="molecule type" value="Genomic_DNA"/>
</dbReference>
<keyword evidence="2" id="KW-1185">Reference proteome</keyword>
<gene>
    <name evidence="1" type="ORF">WB403_48765</name>
</gene>
<name>A0ABU8GX33_9ACTN</name>
<comment type="caution">
    <text evidence="1">The sequence shown here is derived from an EMBL/GenBank/DDBJ whole genome shotgun (WGS) entry which is preliminary data.</text>
</comment>
<reference evidence="1 2" key="1">
    <citation type="submission" date="2024-03" db="EMBL/GenBank/DDBJ databases">
        <title>First Report of Pectobacterium brasiliscabiei causing potato scab in china.</title>
        <authorList>
            <person name="Handique U."/>
        </authorList>
    </citation>
    <scope>NUCLEOTIDE SEQUENCE [LARGE SCALE GENOMIC DNA]</scope>
    <source>
        <strain evidence="1 2">ZRIMU1503</strain>
    </source>
</reference>
<evidence type="ECO:0000313" key="2">
    <source>
        <dbReference type="Proteomes" id="UP001365781"/>
    </source>
</evidence>
<accession>A0ABU8GX33</accession>
<organism evidence="1 2">
    <name type="scientific">Streptomyces brasiliscabiei</name>
    <dbReference type="NCBI Taxonomy" id="2736302"/>
    <lineage>
        <taxon>Bacteria</taxon>
        <taxon>Bacillati</taxon>
        <taxon>Actinomycetota</taxon>
        <taxon>Actinomycetes</taxon>
        <taxon>Kitasatosporales</taxon>
        <taxon>Streptomycetaceae</taxon>
        <taxon>Streptomyces</taxon>
    </lineage>
</organism>
<dbReference type="Proteomes" id="UP001365781">
    <property type="component" value="Unassembled WGS sequence"/>
</dbReference>
<proteinExistence type="predicted"/>